<dbReference type="AlphaFoldDB" id="A0A2A2GAG4"/>
<evidence type="ECO:0000256" key="2">
    <source>
        <dbReference type="ARBA" id="ARBA00022729"/>
    </source>
</evidence>
<organism evidence="4 5">
    <name type="scientific">Fodinibius salipaludis</name>
    <dbReference type="NCBI Taxonomy" id="2032627"/>
    <lineage>
        <taxon>Bacteria</taxon>
        <taxon>Pseudomonadati</taxon>
        <taxon>Balneolota</taxon>
        <taxon>Balneolia</taxon>
        <taxon>Balneolales</taxon>
        <taxon>Balneolaceae</taxon>
        <taxon>Fodinibius</taxon>
    </lineage>
</organism>
<dbReference type="CDD" id="cd06268">
    <property type="entry name" value="PBP1_ABC_transporter_LIVBP-like"/>
    <property type="match status" value="1"/>
</dbReference>
<name>A0A2A2GAG4_9BACT</name>
<dbReference type="OrthoDB" id="1490175at2"/>
<protein>
    <recommendedName>
        <fullName evidence="3">Leucine-binding protein domain-containing protein</fullName>
    </recommendedName>
</protein>
<gene>
    <name evidence="4" type="ORF">CK503_09120</name>
</gene>
<feature type="domain" description="Leucine-binding protein" evidence="3">
    <location>
        <begin position="239"/>
        <end position="578"/>
    </location>
</feature>
<evidence type="ECO:0000256" key="1">
    <source>
        <dbReference type="ARBA" id="ARBA00010062"/>
    </source>
</evidence>
<dbReference type="Pfam" id="PF13458">
    <property type="entry name" value="Peripla_BP_6"/>
    <property type="match status" value="1"/>
</dbReference>
<dbReference type="InterPro" id="IPR028082">
    <property type="entry name" value="Peripla_BP_I"/>
</dbReference>
<dbReference type="EMBL" id="NSKE01000006">
    <property type="protein sequence ID" value="PAU93825.1"/>
    <property type="molecule type" value="Genomic_DNA"/>
</dbReference>
<evidence type="ECO:0000313" key="4">
    <source>
        <dbReference type="EMBL" id="PAU93825.1"/>
    </source>
</evidence>
<dbReference type="Gene3D" id="1.25.40.10">
    <property type="entry name" value="Tetratricopeptide repeat domain"/>
    <property type="match status" value="1"/>
</dbReference>
<evidence type="ECO:0000259" key="3">
    <source>
        <dbReference type="Pfam" id="PF13458"/>
    </source>
</evidence>
<keyword evidence="2" id="KW-0732">Signal</keyword>
<proteinExistence type="inferred from homology"/>
<comment type="caution">
    <text evidence="4">The sequence shown here is derived from an EMBL/GenBank/DDBJ whole genome shotgun (WGS) entry which is preliminary data.</text>
</comment>
<keyword evidence="5" id="KW-1185">Reference proteome</keyword>
<dbReference type="Gene3D" id="3.40.50.2300">
    <property type="match status" value="2"/>
</dbReference>
<sequence>MIFSIPNKFPLHLLLITIFVIYLPISVHAQSIDEGIEYYQQGDFEQALQIFNDIDTPQGRLFSGKSYYSLGQYLTAKTYLNQVSQEAEDEIYLEAEYTTALVDFQLGLYGDALNRLYELKDQSVKTQLVTNGRQLYNEILGYLTLDQRKSAFQQAKDPEIKYDLIEAAIGSVPLEDARTLYAQLVQSKIDTTSANMRELSETLSDSVNYATERRYGNQVKAPEGIVYDIGAALPSHSDSGSEFEVARGLHFGYVLAAEEFNQQQANKKAFIRHQNTAANMDSAGHAMTNLAWNYHADVVLGPLFSEPARKMAGLAEQYQIPLIAPLANSDTLNVDNPFVYQANPTFASHGRKMAEYAVQNMKMDTLAVFAEKNSLGEASAFAFRDKAEKLGAKVVHFFVEDLESEGYDLTDYTKFFTTDSAKIDKMKNHHQLDGIYAPFTGQAASTLAELLLVDMEAMGSDIPILGSQEWGNFNIPEIQLENQPVYFSESYYIDEKSERVEQFRKTFKKRFDTEPNRFAMIGYDVASYVLKTLNRIENSAYLKNALKTQPMYKGIISNINFKGSHINQEVKIFEISENGIRPVLKQD</sequence>
<dbReference type="Proteomes" id="UP000218831">
    <property type="component" value="Unassembled WGS sequence"/>
</dbReference>
<dbReference type="PANTHER" id="PTHR30483">
    <property type="entry name" value="LEUCINE-SPECIFIC-BINDING PROTEIN"/>
    <property type="match status" value="1"/>
</dbReference>
<dbReference type="SUPFAM" id="SSF53822">
    <property type="entry name" value="Periplasmic binding protein-like I"/>
    <property type="match status" value="1"/>
</dbReference>
<dbReference type="InterPro" id="IPR011990">
    <property type="entry name" value="TPR-like_helical_dom_sf"/>
</dbReference>
<dbReference type="PANTHER" id="PTHR30483:SF6">
    <property type="entry name" value="PERIPLASMIC BINDING PROTEIN OF ABC TRANSPORTER FOR NATURAL AMINO ACIDS"/>
    <property type="match status" value="1"/>
</dbReference>
<dbReference type="InterPro" id="IPR051010">
    <property type="entry name" value="BCAA_transport"/>
</dbReference>
<dbReference type="InterPro" id="IPR028081">
    <property type="entry name" value="Leu-bd"/>
</dbReference>
<evidence type="ECO:0000313" key="5">
    <source>
        <dbReference type="Proteomes" id="UP000218831"/>
    </source>
</evidence>
<dbReference type="RefSeq" id="WP_095606501.1">
    <property type="nucleotide sequence ID" value="NZ_NSKE01000006.1"/>
</dbReference>
<reference evidence="4 5" key="1">
    <citation type="submission" date="2017-08" db="EMBL/GenBank/DDBJ databases">
        <title>Aliifodinibius alkalisoli sp. nov., isolated from saline alkaline soil.</title>
        <authorList>
            <person name="Liu D."/>
            <person name="Zhang G."/>
        </authorList>
    </citation>
    <scope>NUCLEOTIDE SEQUENCE [LARGE SCALE GENOMIC DNA]</scope>
    <source>
        <strain evidence="4 5">WN023</strain>
    </source>
</reference>
<accession>A0A2A2GAG4</accession>
<comment type="similarity">
    <text evidence="1">Belongs to the leucine-binding protein family.</text>
</comment>
<dbReference type="SUPFAM" id="SSF48452">
    <property type="entry name" value="TPR-like"/>
    <property type="match status" value="1"/>
</dbReference>